<dbReference type="Proteomes" id="UP000244384">
    <property type="component" value="Chromosome"/>
</dbReference>
<protein>
    <submittedName>
        <fullName evidence="5">Phenylalanine dehydrogenase</fullName>
    </submittedName>
</protein>
<dbReference type="Pfam" id="PF00208">
    <property type="entry name" value="ELFV_dehydrog"/>
    <property type="match status" value="2"/>
</dbReference>
<dbReference type="Gene3D" id="3.40.50.720">
    <property type="entry name" value="NAD(P)-binding Rossmann-like Domain"/>
    <property type="match status" value="1"/>
</dbReference>
<dbReference type="InterPro" id="IPR006095">
    <property type="entry name" value="Glu/Leu/Phe/Val/Trp_DH"/>
</dbReference>
<dbReference type="InterPro" id="IPR006097">
    <property type="entry name" value="Glu/Leu/Phe/Val/Trp_DH_dimer"/>
</dbReference>
<name>A0A2S0WQV2_9ACTN</name>
<dbReference type="InterPro" id="IPR016211">
    <property type="entry name" value="Glu/Phe/Leu/Val/Trp_DH_bac/arc"/>
</dbReference>
<dbReference type="PIRSF" id="PIRSF000188">
    <property type="entry name" value="Phe_leu_dh"/>
    <property type="match status" value="1"/>
</dbReference>
<dbReference type="AlphaFoldDB" id="A0A2S0WQV2"/>
<evidence type="ECO:0000256" key="3">
    <source>
        <dbReference type="ARBA" id="ARBA00023027"/>
    </source>
</evidence>
<sequence length="351" mass="36630">MIENVLTGWDGALCSSRYDRETGAFFTVAVHSRRRGPAAGGTRAMHYASHEDAVADATRLASAMTLKMAAADLPMGGGKSVIALPAPRHEIDDDLWQRILQVHAENLSALNGTYWTGPDVGTTSADMDLLHGRSGFAFGRSVDAGGPGSSAPSTAQGVYVAMRTAAAEAGMNDLAGRRVLVQGLGAVGMDVLELATKDGADVVAADLDEDRCRRARDLGAAIVRPEEVLDVESDVYAPCAMGGVIDVDVARRIRTSVVAGAANNVLVDPAAGEELARRGVVYAPDFIANGGGAIHLVGREVLGWSPAEVASHVDGIAATLSEVFERARTARLSPDRAAHDLAQSRLDRPAA</sequence>
<dbReference type="GO" id="GO:0006520">
    <property type="term" value="P:amino acid metabolic process"/>
    <property type="evidence" value="ECO:0007669"/>
    <property type="project" value="InterPro"/>
</dbReference>
<dbReference type="InterPro" id="IPR006096">
    <property type="entry name" value="Glu/Leu/Phe/Val/Trp_DH_C"/>
</dbReference>
<dbReference type="PANTHER" id="PTHR42722:SF1">
    <property type="entry name" value="VALINE DEHYDROGENASE"/>
    <property type="match status" value="1"/>
</dbReference>
<proteinExistence type="inferred from homology"/>
<reference evidence="6" key="1">
    <citation type="submission" date="2018-01" db="EMBL/GenBank/DDBJ databases">
        <authorList>
            <person name="Li J."/>
        </authorList>
    </citation>
    <scope>NUCLEOTIDE SEQUENCE [LARGE SCALE GENOMIC DNA]</scope>
    <source>
        <strain evidence="6">592</strain>
    </source>
</reference>
<dbReference type="CDD" id="cd01075">
    <property type="entry name" value="NAD_bind_Leu_Phe_Val_DH"/>
    <property type="match status" value="1"/>
</dbReference>
<keyword evidence="3" id="KW-0520">NAD</keyword>
<evidence type="ECO:0000256" key="4">
    <source>
        <dbReference type="RuleBase" id="RU004417"/>
    </source>
</evidence>
<dbReference type="SMART" id="SM00839">
    <property type="entry name" value="ELFV_dehydrog"/>
    <property type="match status" value="1"/>
</dbReference>
<keyword evidence="2 4" id="KW-0560">Oxidoreductase</keyword>
<dbReference type="PRINTS" id="PR00082">
    <property type="entry name" value="GLFDHDRGNASE"/>
</dbReference>
<dbReference type="KEGG" id="aez:C3E78_16845"/>
<evidence type="ECO:0000313" key="6">
    <source>
        <dbReference type="Proteomes" id="UP000244384"/>
    </source>
</evidence>
<accession>A0A5F2EMB0</accession>
<dbReference type="EMBL" id="CP026952">
    <property type="protein sequence ID" value="AWB93743.1"/>
    <property type="molecule type" value="Genomic_DNA"/>
</dbReference>
<comment type="similarity">
    <text evidence="1 4">Belongs to the Glu/Leu/Phe/Val dehydrogenases family.</text>
</comment>
<dbReference type="InterPro" id="IPR036291">
    <property type="entry name" value="NAD(P)-bd_dom_sf"/>
</dbReference>
<accession>A0A2S0WQV2</accession>
<dbReference type="InterPro" id="IPR046346">
    <property type="entry name" value="Aminoacid_DH-like_N_sf"/>
</dbReference>
<gene>
    <name evidence="5" type="ORF">C3E78_16845</name>
</gene>
<dbReference type="RefSeq" id="WP_108580402.1">
    <property type="nucleotide sequence ID" value="NZ_CP026952.1"/>
</dbReference>
<dbReference type="PANTHER" id="PTHR42722">
    <property type="entry name" value="LEUCINE DEHYDROGENASE"/>
    <property type="match status" value="1"/>
</dbReference>
<dbReference type="SUPFAM" id="SSF53223">
    <property type="entry name" value="Aminoacid dehydrogenase-like, N-terminal domain"/>
    <property type="match status" value="1"/>
</dbReference>
<evidence type="ECO:0000256" key="2">
    <source>
        <dbReference type="ARBA" id="ARBA00023002"/>
    </source>
</evidence>
<dbReference type="SUPFAM" id="SSF51735">
    <property type="entry name" value="NAD(P)-binding Rossmann-fold domains"/>
    <property type="match status" value="1"/>
</dbReference>
<keyword evidence="6" id="KW-1185">Reference proteome</keyword>
<evidence type="ECO:0000313" key="5">
    <source>
        <dbReference type="EMBL" id="AWB93743.1"/>
    </source>
</evidence>
<dbReference type="GO" id="GO:0016639">
    <property type="term" value="F:oxidoreductase activity, acting on the CH-NH2 group of donors, NAD or NADP as acceptor"/>
    <property type="evidence" value="ECO:0007669"/>
    <property type="project" value="InterPro"/>
</dbReference>
<organism evidence="5 6">
    <name type="scientific">Aeromicrobium chenweiae</name>
    <dbReference type="NCBI Taxonomy" id="2079793"/>
    <lineage>
        <taxon>Bacteria</taxon>
        <taxon>Bacillati</taxon>
        <taxon>Actinomycetota</taxon>
        <taxon>Actinomycetes</taxon>
        <taxon>Propionibacteriales</taxon>
        <taxon>Nocardioidaceae</taxon>
        <taxon>Aeromicrobium</taxon>
    </lineage>
</organism>
<evidence type="ECO:0000256" key="1">
    <source>
        <dbReference type="ARBA" id="ARBA00006382"/>
    </source>
</evidence>
<dbReference type="OrthoDB" id="9803297at2"/>
<dbReference type="Gene3D" id="3.40.50.10860">
    <property type="entry name" value="Leucine Dehydrogenase, chain A, domain 1"/>
    <property type="match status" value="1"/>
</dbReference>
<dbReference type="Pfam" id="PF02812">
    <property type="entry name" value="ELFV_dehydrog_N"/>
    <property type="match status" value="1"/>
</dbReference>